<dbReference type="InterPro" id="IPR032687">
    <property type="entry name" value="AraC-type_N"/>
</dbReference>
<dbReference type="Pfam" id="PF12833">
    <property type="entry name" value="HTH_18"/>
    <property type="match status" value="1"/>
</dbReference>
<keyword evidence="2" id="KW-0238">DNA-binding</keyword>
<gene>
    <name evidence="5" type="ORF">EXU30_13765</name>
</gene>
<organism evidence="5 6">
    <name type="scientific">Shewanella maritima</name>
    <dbReference type="NCBI Taxonomy" id="2520507"/>
    <lineage>
        <taxon>Bacteria</taxon>
        <taxon>Pseudomonadati</taxon>
        <taxon>Pseudomonadota</taxon>
        <taxon>Gammaproteobacteria</taxon>
        <taxon>Alteromonadales</taxon>
        <taxon>Shewanellaceae</taxon>
        <taxon>Shewanella</taxon>
    </lineage>
</organism>
<dbReference type="SUPFAM" id="SSF46689">
    <property type="entry name" value="Homeodomain-like"/>
    <property type="match status" value="1"/>
</dbReference>
<keyword evidence="1" id="KW-0805">Transcription regulation</keyword>
<feature type="domain" description="HTH araC/xylS-type" evidence="4">
    <location>
        <begin position="233"/>
        <end position="330"/>
    </location>
</feature>
<dbReference type="SMART" id="SM00342">
    <property type="entry name" value="HTH_ARAC"/>
    <property type="match status" value="1"/>
</dbReference>
<dbReference type="Pfam" id="PF12625">
    <property type="entry name" value="Arabinose_bd"/>
    <property type="match status" value="1"/>
</dbReference>
<dbReference type="GO" id="GO:0000976">
    <property type="term" value="F:transcription cis-regulatory region binding"/>
    <property type="evidence" value="ECO:0007669"/>
    <property type="project" value="TreeGrafter"/>
</dbReference>
<dbReference type="GO" id="GO:0003700">
    <property type="term" value="F:DNA-binding transcription factor activity"/>
    <property type="evidence" value="ECO:0007669"/>
    <property type="project" value="InterPro"/>
</dbReference>
<evidence type="ECO:0000259" key="4">
    <source>
        <dbReference type="PROSITE" id="PS01124"/>
    </source>
</evidence>
<sequence>MKTASKFNIPSNWLVLFNDLGLELEQILAFSQLPAGLFKRSKVQLTPEQYFQLWIGIEAAAEAANIDIALKFAEVMSFEQFDAPIFAAICSPNLNAAASRLKQFKPLIGPMILDIEQTAQYTELSTRCYGHSGKLPKVLSLVELVFFTQLTRLATRQHIKPIDIVVPEQLDDMQPYEDYFGCSIRQGVQTAIKFSASDAKAPFLTSNETMLHMYEQGLVEQLEAIGAKDSTSSLVFSCLLDLLPQGKSAIDDVAAELAMSKRTLQRKLTEQDSSYQLVLKQVRQHLADYYLEQTDLPLIEISFLLGFKESNSFIRAYSGWSGVSPARTRH</sequence>
<evidence type="ECO:0000256" key="1">
    <source>
        <dbReference type="ARBA" id="ARBA00023015"/>
    </source>
</evidence>
<evidence type="ECO:0000256" key="2">
    <source>
        <dbReference type="ARBA" id="ARBA00023125"/>
    </source>
</evidence>
<dbReference type="AlphaFoldDB" id="A0A411PJC4"/>
<dbReference type="OrthoDB" id="5582699at2"/>
<protein>
    <submittedName>
        <fullName evidence="5">AraC family transcriptional regulator</fullName>
    </submittedName>
</protein>
<evidence type="ECO:0000313" key="5">
    <source>
        <dbReference type="EMBL" id="QBF83643.1"/>
    </source>
</evidence>
<dbReference type="InterPro" id="IPR018060">
    <property type="entry name" value="HTH_AraC"/>
</dbReference>
<dbReference type="InterPro" id="IPR009057">
    <property type="entry name" value="Homeodomain-like_sf"/>
</dbReference>
<dbReference type="Gene3D" id="1.10.10.60">
    <property type="entry name" value="Homeodomain-like"/>
    <property type="match status" value="1"/>
</dbReference>
<dbReference type="PANTHER" id="PTHR47894">
    <property type="entry name" value="HTH-TYPE TRANSCRIPTIONAL REGULATOR GADX"/>
    <property type="match status" value="1"/>
</dbReference>
<dbReference type="PANTHER" id="PTHR47894:SF1">
    <property type="entry name" value="HTH-TYPE TRANSCRIPTIONAL REGULATOR VQSM"/>
    <property type="match status" value="1"/>
</dbReference>
<accession>A0A411PJC4</accession>
<dbReference type="KEGG" id="smai:EXU30_13765"/>
<dbReference type="Proteomes" id="UP000291106">
    <property type="component" value="Chromosome"/>
</dbReference>
<dbReference type="RefSeq" id="WP_130600961.1">
    <property type="nucleotide sequence ID" value="NZ_CP036200.1"/>
</dbReference>
<evidence type="ECO:0000256" key="3">
    <source>
        <dbReference type="ARBA" id="ARBA00023163"/>
    </source>
</evidence>
<dbReference type="EMBL" id="CP036200">
    <property type="protein sequence ID" value="QBF83643.1"/>
    <property type="molecule type" value="Genomic_DNA"/>
</dbReference>
<name>A0A411PJC4_9GAMM</name>
<keyword evidence="6" id="KW-1185">Reference proteome</keyword>
<evidence type="ECO:0000313" key="6">
    <source>
        <dbReference type="Proteomes" id="UP000291106"/>
    </source>
</evidence>
<dbReference type="GO" id="GO:0005829">
    <property type="term" value="C:cytosol"/>
    <property type="evidence" value="ECO:0007669"/>
    <property type="project" value="TreeGrafter"/>
</dbReference>
<proteinExistence type="predicted"/>
<reference evidence="5 6" key="1">
    <citation type="submission" date="2019-02" db="EMBL/GenBank/DDBJ databases">
        <title>Shewanella sp. D4-2 isolated from Dokdo Island.</title>
        <authorList>
            <person name="Baek K."/>
        </authorList>
    </citation>
    <scope>NUCLEOTIDE SEQUENCE [LARGE SCALE GENOMIC DNA]</scope>
    <source>
        <strain evidence="5 6">D4-2</strain>
    </source>
</reference>
<dbReference type="PROSITE" id="PS01124">
    <property type="entry name" value="HTH_ARAC_FAMILY_2"/>
    <property type="match status" value="1"/>
</dbReference>
<keyword evidence="3" id="KW-0804">Transcription</keyword>